<dbReference type="GO" id="GO:0008270">
    <property type="term" value="F:zinc ion binding"/>
    <property type="evidence" value="ECO:0007669"/>
    <property type="project" value="InterPro"/>
</dbReference>
<gene>
    <name evidence="2" type="ORF">KI809_12950</name>
</gene>
<reference evidence="2 3" key="1">
    <citation type="submission" date="2021-05" db="EMBL/GenBank/DDBJ databases">
        <title>The draft genome of Geobacter pelophilus DSM 12255.</title>
        <authorList>
            <person name="Xu Z."/>
            <person name="Masuda Y."/>
            <person name="Itoh H."/>
            <person name="Senoo K."/>
        </authorList>
    </citation>
    <scope>NUCLEOTIDE SEQUENCE [LARGE SCALE GENOMIC DNA]</scope>
    <source>
        <strain evidence="2 3">DSM 12255</strain>
    </source>
</reference>
<dbReference type="SUPFAM" id="SSF51658">
    <property type="entry name" value="Xylose isomerase-like"/>
    <property type="match status" value="1"/>
</dbReference>
<protein>
    <submittedName>
        <fullName evidence="2">Sugar phosphate isomerase/epimerase</fullName>
    </submittedName>
</protein>
<keyword evidence="3" id="KW-1185">Reference proteome</keyword>
<dbReference type="EMBL" id="JAHCVJ010000005">
    <property type="protein sequence ID" value="MBT0665208.1"/>
    <property type="molecule type" value="Genomic_DNA"/>
</dbReference>
<keyword evidence="2" id="KW-0413">Isomerase</keyword>
<dbReference type="Pfam" id="PF01261">
    <property type="entry name" value="AP_endonuc_2"/>
    <property type="match status" value="1"/>
</dbReference>
<accession>A0AAW4L2P9</accession>
<dbReference type="AlphaFoldDB" id="A0AAW4L2P9"/>
<evidence type="ECO:0000313" key="3">
    <source>
        <dbReference type="Proteomes" id="UP000811899"/>
    </source>
</evidence>
<dbReference type="InterPro" id="IPR001719">
    <property type="entry name" value="AP_endonuc_2"/>
</dbReference>
<name>A0AAW4L2P9_9BACT</name>
<sequence length="256" mass="29358">MKNQIFAHLPYRYLGNYLEYILEKNISPEIFFNAEALDTLVVEELASFADALKSGGILCTIHAPFMDLNPGSPEPMIRRATAHRFSQVMDAAKILKPVSMVFHPGYDRWRQGESQEEWLGYCMETFKPVLERGVQIGTTITVENIFETEPSTLKGLLDAMDSPSFRHCFDVGHWNLFKTIGMEEWFSVLGPYIAHVHVHDNNGLRDDHFPIGDGNIDFELYFRLMKQYAPGSIYTIEAHDRAKVELALDRLRDRLA</sequence>
<comment type="caution">
    <text evidence="2">The sequence shown here is derived from an EMBL/GenBank/DDBJ whole genome shotgun (WGS) entry which is preliminary data.</text>
</comment>
<evidence type="ECO:0000313" key="2">
    <source>
        <dbReference type="EMBL" id="MBT0665208.1"/>
    </source>
</evidence>
<dbReference type="PANTHER" id="PTHR21445:SF0">
    <property type="entry name" value="APURINIC-APYRIMIDINIC ENDONUCLEASE"/>
    <property type="match status" value="1"/>
</dbReference>
<dbReference type="GO" id="GO:0016853">
    <property type="term" value="F:isomerase activity"/>
    <property type="evidence" value="ECO:0007669"/>
    <property type="project" value="UniProtKB-KW"/>
</dbReference>
<dbReference type="PANTHER" id="PTHR21445">
    <property type="entry name" value="ENDONUCLEASE IV ENDODEOXYRIBONUCLEASE IV"/>
    <property type="match status" value="1"/>
</dbReference>
<dbReference type="InterPro" id="IPR013022">
    <property type="entry name" value="Xyl_isomerase-like_TIM-brl"/>
</dbReference>
<dbReference type="GO" id="GO:0003906">
    <property type="term" value="F:DNA-(apurinic or apyrimidinic site) endonuclease activity"/>
    <property type="evidence" value="ECO:0007669"/>
    <property type="project" value="TreeGrafter"/>
</dbReference>
<dbReference type="RefSeq" id="WP_214171982.1">
    <property type="nucleotide sequence ID" value="NZ_JAHCVJ010000005.1"/>
</dbReference>
<organism evidence="2 3">
    <name type="scientific">Geoanaerobacter pelophilus</name>
    <dbReference type="NCBI Taxonomy" id="60036"/>
    <lineage>
        <taxon>Bacteria</taxon>
        <taxon>Pseudomonadati</taxon>
        <taxon>Thermodesulfobacteriota</taxon>
        <taxon>Desulfuromonadia</taxon>
        <taxon>Geobacterales</taxon>
        <taxon>Geobacteraceae</taxon>
        <taxon>Geoanaerobacter</taxon>
    </lineage>
</organism>
<dbReference type="Proteomes" id="UP000811899">
    <property type="component" value="Unassembled WGS sequence"/>
</dbReference>
<dbReference type="GO" id="GO:0006284">
    <property type="term" value="P:base-excision repair"/>
    <property type="evidence" value="ECO:0007669"/>
    <property type="project" value="TreeGrafter"/>
</dbReference>
<dbReference type="InterPro" id="IPR036237">
    <property type="entry name" value="Xyl_isomerase-like_sf"/>
</dbReference>
<dbReference type="GO" id="GO:0003677">
    <property type="term" value="F:DNA binding"/>
    <property type="evidence" value="ECO:0007669"/>
    <property type="project" value="InterPro"/>
</dbReference>
<feature type="domain" description="Xylose isomerase-like TIM barrel" evidence="1">
    <location>
        <begin position="39"/>
        <end position="252"/>
    </location>
</feature>
<proteinExistence type="predicted"/>
<dbReference type="Gene3D" id="3.20.20.150">
    <property type="entry name" value="Divalent-metal-dependent TIM barrel enzymes"/>
    <property type="match status" value="1"/>
</dbReference>
<dbReference type="GO" id="GO:0008081">
    <property type="term" value="F:phosphoric diester hydrolase activity"/>
    <property type="evidence" value="ECO:0007669"/>
    <property type="project" value="TreeGrafter"/>
</dbReference>
<evidence type="ECO:0000259" key="1">
    <source>
        <dbReference type="Pfam" id="PF01261"/>
    </source>
</evidence>